<dbReference type="EC" id="3.2.1.143" evidence="2"/>
<feature type="binding site" evidence="12">
    <location>
        <position position="198"/>
    </location>
    <ligand>
        <name>Mg(2+)</name>
        <dbReference type="ChEBI" id="CHEBI:18420"/>
        <label>1</label>
    </ligand>
</feature>
<evidence type="ECO:0000256" key="12">
    <source>
        <dbReference type="PIRSR" id="PIRSR605502-1"/>
    </source>
</evidence>
<dbReference type="InterPro" id="IPR005502">
    <property type="entry name" value="Ribosyl_crysJ1"/>
</dbReference>
<protein>
    <recommendedName>
        <fullName evidence="4">ADP-ribosylhydrolase ARH3</fullName>
        <ecNumber evidence="2">3.2.1.143</ecNumber>
    </recommendedName>
    <alternativeName>
        <fullName evidence="5">ADP-ribose glycohydrolase ARH3</fullName>
    </alternativeName>
    <alternativeName>
        <fullName evidence="6">ADP-ribosylhydrolase 3</fullName>
    </alternativeName>
    <alternativeName>
        <fullName evidence="9">O-acetyl-ADP-ribose deacetylase ARH3</fullName>
    </alternativeName>
    <alternativeName>
        <fullName evidence="10">Poly(ADP-ribose) glycohydrolase ARH3</fullName>
    </alternativeName>
    <alternativeName>
        <fullName evidence="8">[Protein ADP-ribosylarginine] hydrolase-like protein 2</fullName>
    </alternativeName>
    <alternativeName>
        <fullName evidence="7">[Protein ADP-ribosylserine] hydrolase</fullName>
    </alternativeName>
</protein>
<dbReference type="InterPro" id="IPR050792">
    <property type="entry name" value="ADP-ribosylglycohydrolase"/>
</dbReference>
<evidence type="ECO:0000256" key="9">
    <source>
        <dbReference type="ARBA" id="ARBA00043187"/>
    </source>
</evidence>
<proteinExistence type="inferred from homology"/>
<evidence type="ECO:0000313" key="14">
    <source>
        <dbReference type="EMBL" id="GIL49817.1"/>
    </source>
</evidence>
<comment type="caution">
    <text evidence="14">The sequence shown here is derived from an EMBL/GenBank/DDBJ whole genome shotgun (WGS) entry which is preliminary data.</text>
</comment>
<dbReference type="PANTHER" id="PTHR16222:SF24">
    <property type="entry name" value="ADP-RIBOSYLHYDROLASE ARH3"/>
    <property type="match status" value="1"/>
</dbReference>
<dbReference type="SUPFAM" id="SSF101478">
    <property type="entry name" value="ADP-ribosylglycohydrolase"/>
    <property type="match status" value="1"/>
</dbReference>
<evidence type="ECO:0000256" key="6">
    <source>
        <dbReference type="ARBA" id="ARBA00042471"/>
    </source>
</evidence>
<dbReference type="PANTHER" id="PTHR16222">
    <property type="entry name" value="ADP-RIBOSYLGLYCOHYDROLASE"/>
    <property type="match status" value="1"/>
</dbReference>
<evidence type="ECO:0000256" key="4">
    <source>
        <dbReference type="ARBA" id="ARBA00041057"/>
    </source>
</evidence>
<keyword evidence="15" id="KW-1185">Reference proteome</keyword>
<organism evidence="14 15">
    <name type="scientific">Volvox africanus</name>
    <dbReference type="NCBI Taxonomy" id="51714"/>
    <lineage>
        <taxon>Eukaryota</taxon>
        <taxon>Viridiplantae</taxon>
        <taxon>Chlorophyta</taxon>
        <taxon>core chlorophytes</taxon>
        <taxon>Chlorophyceae</taxon>
        <taxon>CS clade</taxon>
        <taxon>Chlamydomonadales</taxon>
        <taxon>Volvocaceae</taxon>
        <taxon>Volvox</taxon>
    </lineage>
</organism>
<feature type="binding site" evidence="12">
    <location>
        <position position="493"/>
    </location>
    <ligand>
        <name>Mg(2+)</name>
        <dbReference type="ChEBI" id="CHEBI:18420"/>
        <label>1</label>
    </ligand>
</feature>
<accession>A0A8J4AYI2</accession>
<keyword evidence="3" id="KW-0378">Hydrolase</keyword>
<evidence type="ECO:0000256" key="8">
    <source>
        <dbReference type="ARBA" id="ARBA00042850"/>
    </source>
</evidence>
<feature type="binding site" evidence="12">
    <location>
        <position position="200"/>
    </location>
    <ligand>
        <name>Mg(2+)</name>
        <dbReference type="ChEBI" id="CHEBI:18420"/>
        <label>1</label>
    </ligand>
</feature>
<evidence type="ECO:0000256" key="5">
    <source>
        <dbReference type="ARBA" id="ARBA00042398"/>
    </source>
</evidence>
<name>A0A8J4AYI2_9CHLO</name>
<evidence type="ECO:0000256" key="10">
    <source>
        <dbReference type="ARBA" id="ARBA00043193"/>
    </source>
</evidence>
<dbReference type="InterPro" id="IPR036705">
    <property type="entry name" value="Ribosyl_crysJ1_sf"/>
</dbReference>
<feature type="non-terminal residue" evidence="14">
    <location>
        <position position="543"/>
    </location>
</feature>
<dbReference type="Gene3D" id="1.10.4080.10">
    <property type="entry name" value="ADP-ribosylation/Crystallin J1"/>
    <property type="match status" value="2"/>
</dbReference>
<dbReference type="EMBL" id="BNCO01000008">
    <property type="protein sequence ID" value="GIL49817.1"/>
    <property type="molecule type" value="Genomic_DNA"/>
</dbReference>
<reference evidence="14" key="1">
    <citation type="journal article" date="2021" name="Proc. Natl. Acad. Sci. U.S.A.">
        <title>Three genomes in the algal genus Volvox reveal the fate of a haploid sex-determining region after a transition to homothallism.</title>
        <authorList>
            <person name="Yamamoto K."/>
            <person name="Hamaji T."/>
            <person name="Kawai-Toyooka H."/>
            <person name="Matsuzaki R."/>
            <person name="Takahashi F."/>
            <person name="Nishimura Y."/>
            <person name="Kawachi M."/>
            <person name="Noguchi H."/>
            <person name="Minakuchi Y."/>
            <person name="Umen J.G."/>
            <person name="Toyoda A."/>
            <person name="Nozaki H."/>
        </authorList>
    </citation>
    <scope>NUCLEOTIDE SEQUENCE</scope>
    <source>
        <strain evidence="14">NIES-3780</strain>
    </source>
</reference>
<keyword evidence="12" id="KW-0460">Magnesium</keyword>
<keyword evidence="12" id="KW-0479">Metal-binding</keyword>
<dbReference type="GO" id="GO:0046872">
    <property type="term" value="F:metal ion binding"/>
    <property type="evidence" value="ECO:0007669"/>
    <property type="project" value="UniProtKB-KW"/>
</dbReference>
<gene>
    <name evidence="14" type="ORF">Vafri_6130</name>
</gene>
<feature type="binding site" evidence="12">
    <location>
        <position position="490"/>
    </location>
    <ligand>
        <name>Mg(2+)</name>
        <dbReference type="ChEBI" id="CHEBI:18420"/>
        <label>1</label>
    </ligand>
</feature>
<evidence type="ECO:0000256" key="13">
    <source>
        <dbReference type="SAM" id="MobiDB-lite"/>
    </source>
</evidence>
<comment type="catalytic activity">
    <reaction evidence="11">
        <text>alpha-NAD(+) + H2O = ADP-D-ribose + nicotinamide + H(+)</text>
        <dbReference type="Rhea" id="RHEA:68792"/>
        <dbReference type="ChEBI" id="CHEBI:15377"/>
        <dbReference type="ChEBI" id="CHEBI:15378"/>
        <dbReference type="ChEBI" id="CHEBI:17154"/>
        <dbReference type="ChEBI" id="CHEBI:57967"/>
        <dbReference type="ChEBI" id="CHEBI:77017"/>
    </reaction>
</comment>
<comment type="similarity">
    <text evidence="1">Belongs to the ADP-ribosylglycohydrolase family.</text>
</comment>
<dbReference type="AlphaFoldDB" id="A0A8J4AYI2"/>
<evidence type="ECO:0000313" key="15">
    <source>
        <dbReference type="Proteomes" id="UP000747399"/>
    </source>
</evidence>
<evidence type="ECO:0000256" key="2">
    <source>
        <dbReference type="ARBA" id="ARBA00012255"/>
    </source>
</evidence>
<dbReference type="Proteomes" id="UP000747399">
    <property type="component" value="Unassembled WGS sequence"/>
</dbReference>
<feature type="binding site" evidence="12">
    <location>
        <position position="199"/>
    </location>
    <ligand>
        <name>Mg(2+)</name>
        <dbReference type="ChEBI" id="CHEBI:18420"/>
        <label>1</label>
    </ligand>
</feature>
<evidence type="ECO:0000256" key="3">
    <source>
        <dbReference type="ARBA" id="ARBA00022801"/>
    </source>
</evidence>
<comment type="cofactor">
    <cofactor evidence="12">
        <name>Mg(2+)</name>
        <dbReference type="ChEBI" id="CHEBI:18420"/>
    </cofactor>
    <text evidence="12">Binds 2 magnesium ions per subunit.</text>
</comment>
<dbReference type="GO" id="GO:0004649">
    <property type="term" value="F:poly(ADP-ribose) glycohydrolase activity"/>
    <property type="evidence" value="ECO:0007669"/>
    <property type="project" value="UniProtKB-EC"/>
</dbReference>
<evidence type="ECO:0000256" key="11">
    <source>
        <dbReference type="ARBA" id="ARBA00049015"/>
    </source>
</evidence>
<evidence type="ECO:0000256" key="1">
    <source>
        <dbReference type="ARBA" id="ARBA00010702"/>
    </source>
</evidence>
<sequence length="543" mass="56548">ISDPPYANTGSQRLSHTRRKQVLFFFNATARLAHACSANGMQLAAYRGISGRIKSAITSLLGSIGRGGPFARFRSSSGRLSMSQPAASANSSLTNATGVFEENSLSNAVRGNGVNSAPPANPGDGVPATTATAAAAWVPSQSALSGYSDRVAGCILGKMCGDVLGAGVEGWSPQDIQLSNPDGLTDFLNTERGFGCYTDDTQMAIALTRSLIACDGRIDDVHAAQSYAEEYQPSRGYGGTAYKILMGIRQRGIDSGSIRTVGSMYIPTGSFGNGGAMRIAPLGLVYRHASPEALREAVAAALRCTHVHPVAIDGAFVIALAVGYLAVRRPAPAAVNPPAPAATAVATGSGTPSNTDGSAADGGDGNPGAATATAAATKVNDELAEVATPAALLAYLMSYSPLLETDGMVQKLQTVKDFVVQARQFKSTNESWAQYFASPEWTAELRLQAEISEPFQIRADDAAAVALAALCCHWDSPEDAVVAAIHYGGDTDTVAAITGAMAGALYGTRWLPARWYDNLENGTSGRDEVLQLAVRLARFDTRT</sequence>
<feature type="region of interest" description="Disordered" evidence="13">
    <location>
        <begin position="336"/>
        <end position="370"/>
    </location>
</feature>
<evidence type="ECO:0000256" key="7">
    <source>
        <dbReference type="ARBA" id="ARBA00042722"/>
    </source>
</evidence>
<feature type="binding site" evidence="12">
    <location>
        <position position="492"/>
    </location>
    <ligand>
        <name>Mg(2+)</name>
        <dbReference type="ChEBI" id="CHEBI:18420"/>
        <label>1</label>
    </ligand>
</feature>
<dbReference type="Pfam" id="PF03747">
    <property type="entry name" value="ADP_ribosyl_GH"/>
    <property type="match status" value="1"/>
</dbReference>